<dbReference type="Proteomes" id="UP000461585">
    <property type="component" value="Unassembled WGS sequence"/>
</dbReference>
<keyword evidence="8" id="KW-1185">Reference proteome</keyword>
<accession>A0A7X5HVI9</accession>
<comment type="subcellular location">
    <subcellularLocation>
        <location evidence="1">Cell membrane</location>
        <topology evidence="1">Multi-pass membrane protein</topology>
    </subcellularLocation>
</comment>
<dbReference type="CDD" id="cd06579">
    <property type="entry name" value="TM_PBP1_transp_AraH_like"/>
    <property type="match status" value="1"/>
</dbReference>
<keyword evidence="5 6" id="KW-0472">Membrane</keyword>
<keyword evidence="3 6" id="KW-0812">Transmembrane</keyword>
<evidence type="ECO:0000256" key="2">
    <source>
        <dbReference type="ARBA" id="ARBA00022475"/>
    </source>
</evidence>
<dbReference type="GO" id="GO:0005886">
    <property type="term" value="C:plasma membrane"/>
    <property type="evidence" value="ECO:0007669"/>
    <property type="project" value="UniProtKB-SubCell"/>
</dbReference>
<reference evidence="7 8" key="1">
    <citation type="submission" date="2020-01" db="EMBL/GenBank/DDBJ databases">
        <title>Anaeroalcalibacter tamaniensis gen. nov., sp. nov., moderately halophilic strictly anaerobic fermenter bacterium from mud volcano of Taman peninsula.</title>
        <authorList>
            <person name="Frolova A."/>
            <person name="Merkel A.Y."/>
            <person name="Slobodkin A.I."/>
        </authorList>
    </citation>
    <scope>NUCLEOTIDE SEQUENCE [LARGE SCALE GENOMIC DNA]</scope>
    <source>
        <strain evidence="7 8">F-3ap</strain>
    </source>
</reference>
<proteinExistence type="predicted"/>
<evidence type="ECO:0000256" key="4">
    <source>
        <dbReference type="ARBA" id="ARBA00022989"/>
    </source>
</evidence>
<gene>
    <name evidence="7" type="ORF">GXN74_06710</name>
</gene>
<dbReference type="PANTHER" id="PTHR32196">
    <property type="entry name" value="ABC TRANSPORTER PERMEASE PROTEIN YPHD-RELATED-RELATED"/>
    <property type="match status" value="1"/>
</dbReference>
<evidence type="ECO:0000256" key="3">
    <source>
        <dbReference type="ARBA" id="ARBA00022692"/>
    </source>
</evidence>
<dbReference type="Pfam" id="PF02653">
    <property type="entry name" value="BPD_transp_2"/>
    <property type="match status" value="1"/>
</dbReference>
<dbReference type="GO" id="GO:0022857">
    <property type="term" value="F:transmembrane transporter activity"/>
    <property type="evidence" value="ECO:0007669"/>
    <property type="project" value="InterPro"/>
</dbReference>
<name>A0A7X5HVI9_9FIRM</name>
<keyword evidence="4 6" id="KW-1133">Transmembrane helix</keyword>
<dbReference type="AlphaFoldDB" id="A0A7X5HVI9"/>
<organism evidence="7 8">
    <name type="scientific">Anaerotalea alkaliphila</name>
    <dbReference type="NCBI Taxonomy" id="2662126"/>
    <lineage>
        <taxon>Bacteria</taxon>
        <taxon>Bacillati</taxon>
        <taxon>Bacillota</taxon>
        <taxon>Clostridia</taxon>
        <taxon>Eubacteriales</taxon>
        <taxon>Anaerotalea</taxon>
    </lineage>
</organism>
<protein>
    <submittedName>
        <fullName evidence="7">ABC transporter permease</fullName>
    </submittedName>
</protein>
<feature type="transmembrane region" description="Helical" evidence="6">
    <location>
        <begin position="70"/>
        <end position="100"/>
    </location>
</feature>
<evidence type="ECO:0000256" key="1">
    <source>
        <dbReference type="ARBA" id="ARBA00004651"/>
    </source>
</evidence>
<feature type="transmembrane region" description="Helical" evidence="6">
    <location>
        <begin position="154"/>
        <end position="176"/>
    </location>
</feature>
<comment type="caution">
    <text evidence="7">The sequence shown here is derived from an EMBL/GenBank/DDBJ whole genome shotgun (WGS) entry which is preliminary data.</text>
</comment>
<feature type="transmembrane region" description="Helical" evidence="6">
    <location>
        <begin position="254"/>
        <end position="274"/>
    </location>
</feature>
<evidence type="ECO:0000313" key="7">
    <source>
        <dbReference type="EMBL" id="NDL67431.1"/>
    </source>
</evidence>
<feature type="transmembrane region" description="Helical" evidence="6">
    <location>
        <begin position="43"/>
        <end position="64"/>
    </location>
</feature>
<sequence length="314" mass="32773">MNLAELYGKYGTFAILVVIFTLSSIFTRGFATQANLTNVLRQITVVTILALGATFIIILGHINVAYGSMIALIGVISTAIMVATGNVFVAVMGAVGLGLVIGAINGYVITKFHIPAFIMTLAVTTVARGSVLLFTNGVPVTGMGKSYTFIGQGYIGIMPVSVLILLVLFVLSWVMLNKTRFGRHVYAVGGNEQAAIASGIKSKNVVRKAFLFDGFTAAIAGVVLMSRMNSGQPAAGVAYEFDAITAVVVGGTSLAGGSGTVVGTIIGAVIVGIINNVQNLANVNTYWQQIVKGLIILTAVIIDKMTKQASSMKK</sequence>
<evidence type="ECO:0000256" key="5">
    <source>
        <dbReference type="ARBA" id="ARBA00023136"/>
    </source>
</evidence>
<dbReference type="InterPro" id="IPR001851">
    <property type="entry name" value="ABC_transp_permease"/>
</dbReference>
<evidence type="ECO:0000256" key="6">
    <source>
        <dbReference type="SAM" id="Phobius"/>
    </source>
</evidence>
<keyword evidence="2" id="KW-1003">Cell membrane</keyword>
<feature type="transmembrane region" description="Helical" evidence="6">
    <location>
        <begin position="112"/>
        <end position="134"/>
    </location>
</feature>
<evidence type="ECO:0000313" key="8">
    <source>
        <dbReference type="Proteomes" id="UP000461585"/>
    </source>
</evidence>
<feature type="transmembrane region" description="Helical" evidence="6">
    <location>
        <begin position="12"/>
        <end position="31"/>
    </location>
</feature>
<dbReference type="EMBL" id="JAAEEH010000014">
    <property type="protein sequence ID" value="NDL67431.1"/>
    <property type="molecule type" value="Genomic_DNA"/>
</dbReference>